<evidence type="ECO:0000313" key="2">
    <source>
        <dbReference type="Proteomes" id="UP000273022"/>
    </source>
</evidence>
<accession>A0A3A6TXE1</accession>
<keyword evidence="2" id="KW-1185">Reference proteome</keyword>
<dbReference type="RefSeq" id="WP_121851983.1">
    <property type="nucleotide sequence ID" value="NZ_CP037952.1"/>
</dbReference>
<evidence type="ECO:0000313" key="1">
    <source>
        <dbReference type="EMBL" id="RJY19147.1"/>
    </source>
</evidence>
<proteinExistence type="predicted"/>
<dbReference type="AlphaFoldDB" id="A0A3A6TXE1"/>
<dbReference type="Proteomes" id="UP000273022">
    <property type="component" value="Unassembled WGS sequence"/>
</dbReference>
<comment type="caution">
    <text evidence="1">The sequence shown here is derived from an EMBL/GenBank/DDBJ whole genome shotgun (WGS) entry which is preliminary data.</text>
</comment>
<name>A0A3A6TXE1_9GAMM</name>
<gene>
    <name evidence="1" type="ORF">D5R81_01990</name>
</gene>
<dbReference type="EMBL" id="QYYH01000007">
    <property type="protein sequence ID" value="RJY19147.1"/>
    <property type="molecule type" value="Genomic_DNA"/>
</dbReference>
<sequence length="68" mass="7130">MLFISAVAIGLIVSGALIGFSAYYSGMAVKRWGLAGLLLGPAAYPLFNAHKQLANRKVVAFSDVSVIC</sequence>
<protein>
    <submittedName>
        <fullName evidence="1">Uncharacterized protein</fullName>
    </submittedName>
</protein>
<organism evidence="1 2">
    <name type="scientific">Parashewanella spongiae</name>
    <dbReference type="NCBI Taxonomy" id="342950"/>
    <lineage>
        <taxon>Bacteria</taxon>
        <taxon>Pseudomonadati</taxon>
        <taxon>Pseudomonadota</taxon>
        <taxon>Gammaproteobacteria</taxon>
        <taxon>Alteromonadales</taxon>
        <taxon>Shewanellaceae</taxon>
        <taxon>Parashewanella</taxon>
    </lineage>
</organism>
<reference evidence="1 2" key="1">
    <citation type="submission" date="2018-09" db="EMBL/GenBank/DDBJ databases">
        <title>Phylogeny of the Shewanellaceae, and recommendation for two new genera, Pseudoshewanella and Parashewanella.</title>
        <authorList>
            <person name="Wang G."/>
        </authorList>
    </citation>
    <scope>NUCLEOTIDE SEQUENCE [LARGE SCALE GENOMIC DNA]</scope>
    <source>
        <strain evidence="1 2">KCTC 22492</strain>
    </source>
</reference>